<organism evidence="1 2">
    <name type="scientific">Champsocephalus gunnari</name>
    <name type="common">Mackerel icefish</name>
    <dbReference type="NCBI Taxonomy" id="52237"/>
    <lineage>
        <taxon>Eukaryota</taxon>
        <taxon>Metazoa</taxon>
        <taxon>Chordata</taxon>
        <taxon>Craniata</taxon>
        <taxon>Vertebrata</taxon>
        <taxon>Euteleostomi</taxon>
        <taxon>Actinopterygii</taxon>
        <taxon>Neopterygii</taxon>
        <taxon>Teleostei</taxon>
        <taxon>Neoteleostei</taxon>
        <taxon>Acanthomorphata</taxon>
        <taxon>Eupercaria</taxon>
        <taxon>Perciformes</taxon>
        <taxon>Notothenioidei</taxon>
        <taxon>Channichthyidae</taxon>
        <taxon>Champsocephalus</taxon>
    </lineage>
</organism>
<keyword evidence="2" id="KW-1185">Reference proteome</keyword>
<evidence type="ECO:0000313" key="2">
    <source>
        <dbReference type="Proteomes" id="UP001331515"/>
    </source>
</evidence>
<name>A0AAN8HVM3_CHAGU</name>
<evidence type="ECO:0000313" key="1">
    <source>
        <dbReference type="EMBL" id="KAK5930544.1"/>
    </source>
</evidence>
<gene>
    <name evidence="1" type="ORF">CgunFtcFv8_026770</name>
</gene>
<accession>A0AAN8HVM3</accession>
<dbReference type="AlphaFoldDB" id="A0AAN8HVM3"/>
<reference evidence="1 2" key="1">
    <citation type="journal article" date="2023" name="Mol. Biol. Evol.">
        <title>Genomics of Secondarily Temperate Adaptation in the Only Non-Antarctic Icefish.</title>
        <authorList>
            <person name="Rivera-Colon A.G."/>
            <person name="Rayamajhi N."/>
            <person name="Minhas B.F."/>
            <person name="Madrigal G."/>
            <person name="Bilyk K.T."/>
            <person name="Yoon V."/>
            <person name="Hune M."/>
            <person name="Gregory S."/>
            <person name="Cheng C.H.C."/>
            <person name="Catchen J.M."/>
        </authorList>
    </citation>
    <scope>NUCLEOTIDE SEQUENCE [LARGE SCALE GENOMIC DNA]</scope>
    <source>
        <tissue evidence="1">White muscle</tissue>
    </source>
</reference>
<dbReference type="PANTHER" id="PTHR31025">
    <property type="entry name" value="SI:CH211-196P9.1-RELATED"/>
    <property type="match status" value="1"/>
</dbReference>
<sequence length="185" mass="20258">MDDAEGDLVAGFISSVLPNSSTNELVLEALQQMGVDTLEDLKYLIEANLKNVMRPIDARKLIASVKALSENDAIDDLPSSPCIVVCGSSPLTAGHFMVAVDQTIVNGSVPNVVDALILMFAAYYCLNISYPTELGGTLEFLHRCLFKINPDKATKRERKASKKQQSVNPKVLSLITNIADFEWRE</sequence>
<dbReference type="PANTHER" id="PTHR31025:SF22">
    <property type="entry name" value="IP13529P"/>
    <property type="match status" value="1"/>
</dbReference>
<dbReference type="EMBL" id="JAURVH010001516">
    <property type="protein sequence ID" value="KAK5930544.1"/>
    <property type="molecule type" value="Genomic_DNA"/>
</dbReference>
<dbReference type="Proteomes" id="UP001331515">
    <property type="component" value="Unassembled WGS sequence"/>
</dbReference>
<proteinExistence type="predicted"/>
<protein>
    <submittedName>
        <fullName evidence="1">Uncharacterized protein</fullName>
    </submittedName>
</protein>
<comment type="caution">
    <text evidence="1">The sequence shown here is derived from an EMBL/GenBank/DDBJ whole genome shotgun (WGS) entry which is preliminary data.</text>
</comment>